<dbReference type="GO" id="GO:0015031">
    <property type="term" value="P:protein transport"/>
    <property type="evidence" value="ECO:0007669"/>
    <property type="project" value="InterPro"/>
</dbReference>
<comment type="caution">
    <text evidence="12">The sequence shown here is derived from an EMBL/GenBank/DDBJ whole genome shotgun (WGS) entry which is preliminary data.</text>
</comment>
<evidence type="ECO:0000256" key="6">
    <source>
        <dbReference type="ARBA" id="ARBA00022692"/>
    </source>
</evidence>
<evidence type="ECO:0000256" key="5">
    <source>
        <dbReference type="ARBA" id="ARBA00022519"/>
    </source>
</evidence>
<comment type="similarity">
    <text evidence="2 9">Belongs to the membrane fusion protein (MFP) (TC 8.A.1) family.</text>
</comment>
<evidence type="ECO:0000256" key="2">
    <source>
        <dbReference type="ARBA" id="ARBA00009477"/>
    </source>
</evidence>
<keyword evidence="3 9" id="KW-0813">Transport</keyword>
<keyword evidence="5 9" id="KW-0997">Cell inner membrane</keyword>
<dbReference type="Proteomes" id="UP000033202">
    <property type="component" value="Unassembled WGS sequence"/>
</dbReference>
<evidence type="ECO:0000256" key="7">
    <source>
        <dbReference type="ARBA" id="ARBA00022989"/>
    </source>
</evidence>
<evidence type="ECO:0000256" key="1">
    <source>
        <dbReference type="ARBA" id="ARBA00004377"/>
    </source>
</evidence>
<name>A0A0E9MNQ8_9SPHN</name>
<keyword evidence="6" id="KW-0812">Transmembrane</keyword>
<sequence>MTRTRSSLVVIALATLAVVGFLVWSAWAELDQITRARGQVIPTGRVQSVQAATEGTVNAILVKEGDEVAKNQLLVTLDKVSVGAAVEEGKARVAALKATMARIEAELFNRPLAFPPEVLAFPELANNQRMLLQSRRAALNADISALGSQLALARQELNLNRPLVKSGDIARAELLRLQRSVSDLSGQIASRRSRYLEDLQAEYAKTQEELTTAEQALTQRADQLANAELRAPVAGVVSNLRISTVGAVLRPGDEVMQIIPAGARLIVEAHLSPSEIAFIHPGQEASLKFDAYDSSIYGSAKGKVIFVSPDTTTVAKPDGSGQESYYRVQLAVDTSSMHPKTEGERITIQPGMTATAEIKTGRTTVFRYLTKPILKTASESMGER</sequence>
<dbReference type="PRINTS" id="PR01490">
    <property type="entry name" value="RTXTOXIND"/>
</dbReference>
<accession>A0A0E9MNQ8</accession>
<comment type="subcellular location">
    <subcellularLocation>
        <location evidence="1 9">Cell inner membrane</location>
        <topology evidence="1 9">Single-pass membrane protein</topology>
    </subcellularLocation>
</comment>
<organism evidence="12 13">
    <name type="scientific">Sphingomonas changbaiensis NBRC 104936</name>
    <dbReference type="NCBI Taxonomy" id="1219043"/>
    <lineage>
        <taxon>Bacteria</taxon>
        <taxon>Pseudomonadati</taxon>
        <taxon>Pseudomonadota</taxon>
        <taxon>Alphaproteobacteria</taxon>
        <taxon>Sphingomonadales</taxon>
        <taxon>Sphingomonadaceae</taxon>
        <taxon>Sphingomonas</taxon>
    </lineage>
</organism>
<keyword evidence="8" id="KW-0472">Membrane</keyword>
<dbReference type="Pfam" id="PF25973">
    <property type="entry name" value="BSH_CzcB"/>
    <property type="match status" value="1"/>
</dbReference>
<dbReference type="InterPro" id="IPR058982">
    <property type="entry name" value="Beta-barrel_AprE"/>
</dbReference>
<keyword evidence="7" id="KW-1133">Transmembrane helix</keyword>
<dbReference type="SUPFAM" id="SSF111369">
    <property type="entry name" value="HlyD-like secretion proteins"/>
    <property type="match status" value="1"/>
</dbReference>
<dbReference type="GO" id="GO:0005886">
    <property type="term" value="C:plasma membrane"/>
    <property type="evidence" value="ECO:0007669"/>
    <property type="project" value="UniProtKB-SubCell"/>
</dbReference>
<dbReference type="InterPro" id="IPR010129">
    <property type="entry name" value="T1SS_HlyD"/>
</dbReference>
<evidence type="ECO:0000256" key="8">
    <source>
        <dbReference type="ARBA" id="ARBA00023136"/>
    </source>
</evidence>
<dbReference type="InterPro" id="IPR058647">
    <property type="entry name" value="BSH_CzcB-like"/>
</dbReference>
<protein>
    <recommendedName>
        <fullName evidence="9">Membrane fusion protein (MFP) family protein</fullName>
    </recommendedName>
</protein>
<feature type="domain" description="AprE-like beta-barrel" evidence="11">
    <location>
        <begin position="265"/>
        <end position="361"/>
    </location>
</feature>
<proteinExistence type="inferred from homology"/>
<dbReference type="STRING" id="1219043.SCH01S_25_00360"/>
<dbReference type="InterPro" id="IPR050739">
    <property type="entry name" value="MFP"/>
</dbReference>
<dbReference type="RefSeq" id="WP_046347891.1">
    <property type="nucleotide sequence ID" value="NZ_BBWU01000025.1"/>
</dbReference>
<evidence type="ECO:0000259" key="11">
    <source>
        <dbReference type="Pfam" id="PF26002"/>
    </source>
</evidence>
<evidence type="ECO:0000313" key="12">
    <source>
        <dbReference type="EMBL" id="GAO39056.1"/>
    </source>
</evidence>
<dbReference type="Pfam" id="PF26002">
    <property type="entry name" value="Beta-barrel_AprE"/>
    <property type="match status" value="1"/>
</dbReference>
<dbReference type="PANTHER" id="PTHR30386:SF26">
    <property type="entry name" value="TRANSPORT PROTEIN COMB"/>
    <property type="match status" value="1"/>
</dbReference>
<keyword evidence="13" id="KW-1185">Reference proteome</keyword>
<dbReference type="PANTHER" id="PTHR30386">
    <property type="entry name" value="MEMBRANE FUSION SUBUNIT OF EMRAB-TOLC MULTIDRUG EFFLUX PUMP"/>
    <property type="match status" value="1"/>
</dbReference>
<evidence type="ECO:0000313" key="13">
    <source>
        <dbReference type="Proteomes" id="UP000033202"/>
    </source>
</evidence>
<dbReference type="AlphaFoldDB" id="A0A0E9MNQ8"/>
<dbReference type="NCBIfam" id="TIGR01843">
    <property type="entry name" value="type_I_hlyD"/>
    <property type="match status" value="1"/>
</dbReference>
<evidence type="ECO:0000256" key="9">
    <source>
        <dbReference type="RuleBase" id="RU365093"/>
    </source>
</evidence>
<dbReference type="EMBL" id="BBWU01000025">
    <property type="protein sequence ID" value="GAO39056.1"/>
    <property type="molecule type" value="Genomic_DNA"/>
</dbReference>
<evidence type="ECO:0000256" key="3">
    <source>
        <dbReference type="ARBA" id="ARBA00022448"/>
    </source>
</evidence>
<keyword evidence="4 9" id="KW-1003">Cell membrane</keyword>
<gene>
    <name evidence="12" type="ORF">SCH01S_25_00360</name>
</gene>
<evidence type="ECO:0000256" key="4">
    <source>
        <dbReference type="ARBA" id="ARBA00022475"/>
    </source>
</evidence>
<dbReference type="Gene3D" id="2.40.30.170">
    <property type="match status" value="1"/>
</dbReference>
<reference evidence="12 13" key="1">
    <citation type="submission" date="2015-04" db="EMBL/GenBank/DDBJ databases">
        <title>Whole genome shotgun sequence of Sphingomonas changbaiensis NBRC 104936.</title>
        <authorList>
            <person name="Katano-Makiyama Y."/>
            <person name="Hosoyama A."/>
            <person name="Hashimoto M."/>
            <person name="Noguchi M."/>
            <person name="Tsuchikane K."/>
            <person name="Ohji S."/>
            <person name="Yamazoe A."/>
            <person name="Ichikawa N."/>
            <person name="Kimura A."/>
            <person name="Fujita N."/>
        </authorList>
    </citation>
    <scope>NUCLEOTIDE SEQUENCE [LARGE SCALE GENOMIC DNA]</scope>
    <source>
        <strain evidence="12 13">NBRC 104936</strain>
    </source>
</reference>
<dbReference type="OrthoDB" id="9810980at2"/>
<evidence type="ECO:0000259" key="10">
    <source>
        <dbReference type="Pfam" id="PF25973"/>
    </source>
</evidence>
<dbReference type="Gene3D" id="2.40.50.100">
    <property type="match status" value="1"/>
</dbReference>
<feature type="domain" description="CzcB-like barrel-sandwich hybrid" evidence="10">
    <location>
        <begin position="45"/>
        <end position="258"/>
    </location>
</feature>